<feature type="compositionally biased region" description="Polar residues" evidence="1">
    <location>
        <begin position="44"/>
        <end position="56"/>
    </location>
</feature>
<evidence type="ECO:0000256" key="1">
    <source>
        <dbReference type="SAM" id="MobiDB-lite"/>
    </source>
</evidence>
<feature type="region of interest" description="Disordered" evidence="1">
    <location>
        <begin position="20"/>
        <end position="56"/>
    </location>
</feature>
<feature type="non-terminal residue" evidence="2">
    <location>
        <position position="1"/>
    </location>
</feature>
<proteinExistence type="predicted"/>
<evidence type="ECO:0000313" key="3">
    <source>
        <dbReference type="Proteomes" id="UP000663873"/>
    </source>
</evidence>
<accession>A0A821SM77</accession>
<name>A0A821SM77_9BILA</name>
<keyword evidence="3" id="KW-1185">Reference proteome</keyword>
<dbReference type="EMBL" id="CAJOBP010064435">
    <property type="protein sequence ID" value="CAF4861992.1"/>
    <property type="molecule type" value="Genomic_DNA"/>
</dbReference>
<sequence length="56" mass="6174">DVISPTSSSMATYRTAGFVTSANTNNNNNNNNAPSNLNRDPIDYSSTKYNQPQNYK</sequence>
<protein>
    <submittedName>
        <fullName evidence="2">Uncharacterized protein</fullName>
    </submittedName>
</protein>
<comment type="caution">
    <text evidence="2">The sequence shown here is derived from an EMBL/GenBank/DDBJ whole genome shotgun (WGS) entry which is preliminary data.</text>
</comment>
<feature type="non-terminal residue" evidence="2">
    <location>
        <position position="56"/>
    </location>
</feature>
<feature type="compositionally biased region" description="Low complexity" evidence="1">
    <location>
        <begin position="20"/>
        <end position="38"/>
    </location>
</feature>
<gene>
    <name evidence="2" type="ORF">UJA718_LOCUS43918</name>
</gene>
<dbReference type="Proteomes" id="UP000663873">
    <property type="component" value="Unassembled WGS sequence"/>
</dbReference>
<evidence type="ECO:0000313" key="2">
    <source>
        <dbReference type="EMBL" id="CAF4861992.1"/>
    </source>
</evidence>
<dbReference type="AlphaFoldDB" id="A0A821SM77"/>
<organism evidence="2 3">
    <name type="scientific">Rotaria socialis</name>
    <dbReference type="NCBI Taxonomy" id="392032"/>
    <lineage>
        <taxon>Eukaryota</taxon>
        <taxon>Metazoa</taxon>
        <taxon>Spiralia</taxon>
        <taxon>Gnathifera</taxon>
        <taxon>Rotifera</taxon>
        <taxon>Eurotatoria</taxon>
        <taxon>Bdelloidea</taxon>
        <taxon>Philodinida</taxon>
        <taxon>Philodinidae</taxon>
        <taxon>Rotaria</taxon>
    </lineage>
</organism>
<reference evidence="2" key="1">
    <citation type="submission" date="2021-02" db="EMBL/GenBank/DDBJ databases">
        <authorList>
            <person name="Nowell W R."/>
        </authorList>
    </citation>
    <scope>NUCLEOTIDE SEQUENCE</scope>
</reference>